<dbReference type="Proteomes" id="UP000515908">
    <property type="component" value="Chromosome 06"/>
</dbReference>
<gene>
    <name evidence="12" type="ORF">ADEAN_000371700</name>
</gene>
<evidence type="ECO:0000256" key="6">
    <source>
        <dbReference type="ARBA" id="ARBA00022892"/>
    </source>
</evidence>
<evidence type="ECO:0000313" key="13">
    <source>
        <dbReference type="Proteomes" id="UP000515908"/>
    </source>
</evidence>
<keyword evidence="8 11" id="KW-0333">Golgi apparatus</keyword>
<dbReference type="OrthoDB" id="310217at2759"/>
<keyword evidence="13" id="KW-1185">Reference proteome</keyword>
<dbReference type="PIRSF" id="PIRSF016478">
    <property type="entry name" value="Coatomer_esu"/>
    <property type="match status" value="1"/>
</dbReference>
<dbReference type="PANTHER" id="PTHR10805">
    <property type="entry name" value="COATOMER SUBUNIT EPSILON"/>
    <property type="match status" value="1"/>
</dbReference>
<keyword evidence="7 11" id="KW-0653">Protein transport</keyword>
<keyword evidence="9 11" id="KW-0472">Membrane</keyword>
<evidence type="ECO:0000256" key="5">
    <source>
        <dbReference type="ARBA" id="ARBA00022490"/>
    </source>
</evidence>
<dbReference type="VEuPathDB" id="TriTrypDB:ADEAN_000371700"/>
<evidence type="ECO:0000256" key="9">
    <source>
        <dbReference type="ARBA" id="ARBA00023136"/>
    </source>
</evidence>
<comment type="function">
    <text evidence="11">The coatomer is a cytosolic protein complex that binds to dilysine motifs and reversibly associates with Golgi non-clathrin-coated vesicles, which further mediate biosynthetic protein transport from the ER, via the Golgi up to the trans Golgi network. The coatomer complex is required for budding from Golgi membranes, and is essential for the retrograde Golgi-to-ER transport of dilysine-tagged proteins.</text>
</comment>
<evidence type="ECO:0000256" key="10">
    <source>
        <dbReference type="ARBA" id="ARBA00023329"/>
    </source>
</evidence>
<evidence type="ECO:0000256" key="8">
    <source>
        <dbReference type="ARBA" id="ARBA00023034"/>
    </source>
</evidence>
<dbReference type="GO" id="GO:0006888">
    <property type="term" value="P:endoplasmic reticulum to Golgi vesicle-mediated transport"/>
    <property type="evidence" value="ECO:0007669"/>
    <property type="project" value="TreeGrafter"/>
</dbReference>
<dbReference type="GO" id="GO:0015031">
    <property type="term" value="P:protein transport"/>
    <property type="evidence" value="ECO:0007669"/>
    <property type="project" value="UniProtKB-UniRule"/>
</dbReference>
<evidence type="ECO:0000256" key="1">
    <source>
        <dbReference type="ARBA" id="ARBA00004255"/>
    </source>
</evidence>
<proteinExistence type="inferred from homology"/>
<evidence type="ECO:0000313" key="12">
    <source>
        <dbReference type="EMBL" id="CAD2216256.1"/>
    </source>
</evidence>
<dbReference type="EMBL" id="LR877150">
    <property type="protein sequence ID" value="CAD2216256.1"/>
    <property type="molecule type" value="Genomic_DNA"/>
</dbReference>
<keyword evidence="10 11" id="KW-0968">Cytoplasmic vesicle</keyword>
<evidence type="ECO:0000256" key="11">
    <source>
        <dbReference type="PIRNR" id="PIRNR016478"/>
    </source>
</evidence>
<dbReference type="InterPro" id="IPR011990">
    <property type="entry name" value="TPR-like_helical_dom_sf"/>
</dbReference>
<reference evidence="12 13" key="1">
    <citation type="submission" date="2020-08" db="EMBL/GenBank/DDBJ databases">
        <authorList>
            <person name="Newling K."/>
            <person name="Davey J."/>
            <person name="Forrester S."/>
        </authorList>
    </citation>
    <scope>NUCLEOTIDE SEQUENCE [LARGE SCALE GENOMIC DNA]</scope>
    <source>
        <strain evidence="13">Crithidia deanei Carvalho (ATCC PRA-265)</strain>
    </source>
</reference>
<keyword evidence="4 11" id="KW-0813">Transport</keyword>
<dbReference type="GO" id="GO:0030126">
    <property type="term" value="C:COPI vesicle coat"/>
    <property type="evidence" value="ECO:0007669"/>
    <property type="project" value="TreeGrafter"/>
</dbReference>
<dbReference type="Gene3D" id="1.25.40.10">
    <property type="entry name" value="Tetratricopeptide repeat domain"/>
    <property type="match status" value="1"/>
</dbReference>
<evidence type="ECO:0000256" key="7">
    <source>
        <dbReference type="ARBA" id="ARBA00022927"/>
    </source>
</evidence>
<dbReference type="AlphaFoldDB" id="A0A7G2C8Z4"/>
<comment type="similarity">
    <text evidence="3 11">Belongs to the COPE family.</text>
</comment>
<evidence type="ECO:0000256" key="4">
    <source>
        <dbReference type="ARBA" id="ARBA00022448"/>
    </source>
</evidence>
<organism evidence="12 13">
    <name type="scientific">Angomonas deanei</name>
    <dbReference type="NCBI Taxonomy" id="59799"/>
    <lineage>
        <taxon>Eukaryota</taxon>
        <taxon>Discoba</taxon>
        <taxon>Euglenozoa</taxon>
        <taxon>Kinetoplastea</taxon>
        <taxon>Metakinetoplastina</taxon>
        <taxon>Trypanosomatida</taxon>
        <taxon>Trypanosomatidae</taxon>
        <taxon>Strigomonadinae</taxon>
        <taxon>Angomonas</taxon>
    </lineage>
</organism>
<dbReference type="GO" id="GO:0000139">
    <property type="term" value="C:Golgi membrane"/>
    <property type="evidence" value="ECO:0007669"/>
    <property type="project" value="UniProtKB-SubCell"/>
</dbReference>
<protein>
    <recommendedName>
        <fullName evidence="11">Coatomer subunit epsilon</fullName>
    </recommendedName>
</protein>
<accession>A0A7G2C8Z4</accession>
<comment type="subcellular location">
    <subcellularLocation>
        <location evidence="2">Cytoplasmic vesicle</location>
        <location evidence="2">COPI-coated vesicle membrane</location>
        <topology evidence="2">Peripheral membrane protein</topology>
        <orientation evidence="2">Cytoplasmic side</orientation>
    </subcellularLocation>
    <subcellularLocation>
        <location evidence="1">Golgi apparatus membrane</location>
        <topology evidence="1">Peripheral membrane protein</topology>
        <orientation evidence="1">Cytoplasmic side</orientation>
    </subcellularLocation>
</comment>
<sequence>MPDELFDARNYLNIGSYNQAIAEASSAGCASHKGEDVANFEAEKTAIICRAQLGLGQVDLVLSQLKSATHPVLKSVSLWANFLSSTRGADPSAADVALNQLVANAEVVSLANIYGAIFATAALLNRNQVAEGLTLAKRWLADLPEPEQSRSFAYIELRSLVVEGLLRLNRADRAVEEVAAMEKLDDEAVLTILYMGLVYLAQGQLDNKEESYNSALASFKDIAMRYSNSTWVLNLIGVTQMCLGDFEASKNSLLEALSLRSDDGDTLSNLVAVCNQIGLDTQRYFAQASQQQSLYAHQYRAASDAFDVAVRDFKH</sequence>
<dbReference type="GO" id="GO:0006891">
    <property type="term" value="P:intra-Golgi vesicle-mediated transport"/>
    <property type="evidence" value="ECO:0007669"/>
    <property type="project" value="TreeGrafter"/>
</dbReference>
<name>A0A7G2C8Z4_9TRYP</name>
<dbReference type="GO" id="GO:0005198">
    <property type="term" value="F:structural molecule activity"/>
    <property type="evidence" value="ECO:0007669"/>
    <property type="project" value="UniProtKB-UniRule"/>
</dbReference>
<evidence type="ECO:0000256" key="3">
    <source>
        <dbReference type="ARBA" id="ARBA00008827"/>
    </source>
</evidence>
<evidence type="ECO:0000256" key="2">
    <source>
        <dbReference type="ARBA" id="ARBA00004347"/>
    </source>
</evidence>
<dbReference type="Pfam" id="PF04733">
    <property type="entry name" value="Coatomer_E"/>
    <property type="match status" value="1"/>
</dbReference>
<dbReference type="SUPFAM" id="SSF48452">
    <property type="entry name" value="TPR-like"/>
    <property type="match status" value="1"/>
</dbReference>
<keyword evidence="5 11" id="KW-0963">Cytoplasm</keyword>
<dbReference type="GO" id="GO:0006890">
    <property type="term" value="P:retrograde vesicle-mediated transport, Golgi to endoplasmic reticulum"/>
    <property type="evidence" value="ECO:0007669"/>
    <property type="project" value="UniProtKB-UniRule"/>
</dbReference>
<dbReference type="PANTHER" id="PTHR10805:SF0">
    <property type="entry name" value="COATOMER SUBUNIT EPSILON"/>
    <property type="match status" value="1"/>
</dbReference>
<keyword evidence="6 11" id="KW-0931">ER-Golgi transport</keyword>
<dbReference type="InterPro" id="IPR006822">
    <property type="entry name" value="Coatomer_esu"/>
</dbReference>